<proteinExistence type="predicted"/>
<dbReference type="AlphaFoldDB" id="A0AAE0C856"/>
<reference evidence="2 3" key="1">
    <citation type="journal article" date="2015" name="Genome Biol. Evol.">
        <title>Comparative Genomics of a Bacterivorous Green Alga Reveals Evolutionary Causalities and Consequences of Phago-Mixotrophic Mode of Nutrition.</title>
        <authorList>
            <person name="Burns J.A."/>
            <person name="Paasch A."/>
            <person name="Narechania A."/>
            <person name="Kim E."/>
        </authorList>
    </citation>
    <scope>NUCLEOTIDE SEQUENCE [LARGE SCALE GENOMIC DNA]</scope>
    <source>
        <strain evidence="2 3">PLY_AMNH</strain>
    </source>
</reference>
<feature type="region of interest" description="Disordered" evidence="1">
    <location>
        <begin position="178"/>
        <end position="197"/>
    </location>
</feature>
<protein>
    <submittedName>
        <fullName evidence="2">Uncharacterized protein</fullName>
    </submittedName>
</protein>
<sequence length="437" mass="48620">MEQADLLCDEAIVSHIIFLVDINLTGSLDPRQLASHLQLAVCRILTRVHQLSENLPDFKWGFKFFDSRLSEFMSEKRVSQLLSTYEDGDKYAKKRFTSLGFSEIQRFASMVEHLIQAVNSISGSDSQVCDSKTVERQLSTILTDFQFPQFVLSPDKQRTQRNIGTVVLMSGAAFEKENGATFDKEKEAPDRTSNDSERADVRVSWVDTWLHLGHAGERSVSQLSQLKKKFRVGTYLPLSRLLHTPAALPLSLLPQGGCWTRGGDEGEGHNAAIWLPVSEESATPTNEARGPPRRLCNLRVQLSLPAHVGDELTGYSMRTRESGLATSPPCRLRALLKTQRMVLAGKLPLNQGVGEILASPQRSGPARSESGREQLVITGKLPLNQVRGLEELVLGLKQRRPESGAHAAGHLPKQLRKLRLNQVRKRLVLAGKLRVNQ</sequence>
<evidence type="ECO:0000313" key="2">
    <source>
        <dbReference type="EMBL" id="KAK3250187.1"/>
    </source>
</evidence>
<dbReference type="Proteomes" id="UP001190700">
    <property type="component" value="Unassembled WGS sequence"/>
</dbReference>
<evidence type="ECO:0000256" key="1">
    <source>
        <dbReference type="SAM" id="MobiDB-lite"/>
    </source>
</evidence>
<gene>
    <name evidence="2" type="ORF">CYMTET_40425</name>
</gene>
<feature type="non-terminal residue" evidence="2">
    <location>
        <position position="437"/>
    </location>
</feature>
<organism evidence="2 3">
    <name type="scientific">Cymbomonas tetramitiformis</name>
    <dbReference type="NCBI Taxonomy" id="36881"/>
    <lineage>
        <taxon>Eukaryota</taxon>
        <taxon>Viridiplantae</taxon>
        <taxon>Chlorophyta</taxon>
        <taxon>Pyramimonadophyceae</taxon>
        <taxon>Pyramimonadales</taxon>
        <taxon>Pyramimonadaceae</taxon>
        <taxon>Cymbomonas</taxon>
    </lineage>
</organism>
<keyword evidence="3" id="KW-1185">Reference proteome</keyword>
<comment type="caution">
    <text evidence="2">The sequence shown here is derived from an EMBL/GenBank/DDBJ whole genome shotgun (WGS) entry which is preliminary data.</text>
</comment>
<accession>A0AAE0C856</accession>
<evidence type="ECO:0000313" key="3">
    <source>
        <dbReference type="Proteomes" id="UP001190700"/>
    </source>
</evidence>
<name>A0AAE0C856_9CHLO</name>
<dbReference type="EMBL" id="LGRX02026851">
    <property type="protein sequence ID" value="KAK3250187.1"/>
    <property type="molecule type" value="Genomic_DNA"/>
</dbReference>